<organism evidence="2 3">
    <name type="scientific">Geotalea uraniireducens</name>
    <dbReference type="NCBI Taxonomy" id="351604"/>
    <lineage>
        <taxon>Bacteria</taxon>
        <taxon>Pseudomonadati</taxon>
        <taxon>Thermodesulfobacteriota</taxon>
        <taxon>Desulfuromonadia</taxon>
        <taxon>Geobacterales</taxon>
        <taxon>Geobacteraceae</taxon>
        <taxon>Geotalea</taxon>
    </lineage>
</organism>
<sequence length="58" mass="6970">MDGELFAEIERRVDLLLERYLALKGENEQLRNENSRLMEERNLIKGRLDIILDKLERV</sequence>
<keyword evidence="3" id="KW-1185">Reference proteome</keyword>
<evidence type="ECO:0000313" key="2">
    <source>
        <dbReference type="EMBL" id="BDV42354.1"/>
    </source>
</evidence>
<name>A0ABM8EJD5_9BACT</name>
<reference evidence="2 3" key="1">
    <citation type="submission" date="2022-12" db="EMBL/GenBank/DDBJ databases">
        <title>Polyphasic characterization of Geotalea uranireducens NIT-SL11 newly isolated from a complex of sewage sludge and microbially reduced graphene oxide.</title>
        <authorList>
            <person name="Xie L."/>
            <person name="Yoshida N."/>
            <person name="Meng L."/>
        </authorList>
    </citation>
    <scope>NUCLEOTIDE SEQUENCE [LARGE SCALE GENOMIC DNA]</scope>
    <source>
        <strain evidence="2 3">NIT-SL11</strain>
    </source>
</reference>
<keyword evidence="2" id="KW-0131">Cell cycle</keyword>
<proteinExistence type="predicted"/>
<keyword evidence="2" id="KW-0132">Cell division</keyword>
<feature type="coiled-coil region" evidence="1">
    <location>
        <begin position="13"/>
        <end position="47"/>
    </location>
</feature>
<dbReference type="RefSeq" id="WP_282002769.1">
    <property type="nucleotide sequence ID" value="NZ_AP027151.1"/>
</dbReference>
<evidence type="ECO:0000313" key="3">
    <source>
        <dbReference type="Proteomes" id="UP001317705"/>
    </source>
</evidence>
<evidence type="ECO:0000256" key="1">
    <source>
        <dbReference type="SAM" id="Coils"/>
    </source>
</evidence>
<dbReference type="Proteomes" id="UP001317705">
    <property type="component" value="Chromosome"/>
</dbReference>
<accession>A0ABM8EJD5</accession>
<dbReference type="Gene3D" id="1.20.5.340">
    <property type="match status" value="1"/>
</dbReference>
<dbReference type="GO" id="GO:0051301">
    <property type="term" value="P:cell division"/>
    <property type="evidence" value="ECO:0007669"/>
    <property type="project" value="UniProtKB-KW"/>
</dbReference>
<protein>
    <submittedName>
        <fullName evidence="2">Cell division protein ZapB</fullName>
    </submittedName>
</protein>
<dbReference type="EMBL" id="AP027151">
    <property type="protein sequence ID" value="BDV42354.1"/>
    <property type="molecule type" value="Genomic_DNA"/>
</dbReference>
<gene>
    <name evidence="2" type="primary">zapB</name>
    <name evidence="2" type="ORF">GURASL_12770</name>
</gene>
<keyword evidence="1" id="KW-0175">Coiled coil</keyword>